<protein>
    <submittedName>
        <fullName evidence="1">Uncharacterized protein</fullName>
    </submittedName>
</protein>
<organism evidence="1 2">
    <name type="scientific">Roseobacter fucihabitans</name>
    <dbReference type="NCBI Taxonomy" id="1537242"/>
    <lineage>
        <taxon>Bacteria</taxon>
        <taxon>Pseudomonadati</taxon>
        <taxon>Pseudomonadota</taxon>
        <taxon>Alphaproteobacteria</taxon>
        <taxon>Rhodobacterales</taxon>
        <taxon>Roseobacteraceae</taxon>
        <taxon>Roseobacter</taxon>
    </lineage>
</organism>
<sequence length="138" mass="15473">MYSSFLKWQKRRSYQKVEAVLHTRNQTFGYEAASDALGSCTKSLRDKALVAGVELNGHTSVTLMQNPKTRAEQNYLTVDDADAFHSKFMTPRTMAKEYGRSWQSLGAELRSKGVNPFSPNGEVYGSLFLRSDVAKAIQ</sequence>
<evidence type="ECO:0000313" key="2">
    <source>
        <dbReference type="Proteomes" id="UP001318682"/>
    </source>
</evidence>
<keyword evidence="2" id="KW-1185">Reference proteome</keyword>
<dbReference type="Proteomes" id="UP001318682">
    <property type="component" value="Chromosome"/>
</dbReference>
<accession>A0ABZ2BWT0</accession>
<reference evidence="1 2" key="1">
    <citation type="submission" date="2015-07" db="EMBL/GenBank/DDBJ databases">
        <authorList>
            <person name="Voget S."/>
            <person name="Dogs M."/>
            <person name="Brinkhoff T.H."/>
            <person name="Daniel R."/>
        </authorList>
    </citation>
    <scope>NUCLEOTIDE SEQUENCE [LARGE SCALE GENOMIC DNA]</scope>
    <source>
        <strain evidence="1 2">B14</strain>
    </source>
</reference>
<evidence type="ECO:0000313" key="1">
    <source>
        <dbReference type="EMBL" id="WVX50271.1"/>
    </source>
</evidence>
<proteinExistence type="predicted"/>
<gene>
    <name evidence="1" type="ORF">ROLI_033680</name>
</gene>
<dbReference type="EMBL" id="CP143423">
    <property type="protein sequence ID" value="WVX50271.1"/>
    <property type="molecule type" value="Genomic_DNA"/>
</dbReference>
<name>A0ABZ2BWT0_9RHOB</name>
<dbReference type="RefSeq" id="WP_187431798.1">
    <property type="nucleotide sequence ID" value="NZ_CP143423.1"/>
</dbReference>
<reference evidence="2" key="2">
    <citation type="submission" date="2024-01" db="EMBL/GenBank/DDBJ databases">
        <title>Roseobacter fucihabitans sp. nov., isolated from the brown alga Fucus spiralis.</title>
        <authorList>
            <person name="Hahnke S."/>
            <person name="Berger M."/>
            <person name="Schlingloff A."/>
            <person name="Athale I."/>
            <person name="Neumann-Schaal M."/>
            <person name="Adenaya A."/>
            <person name="Poehlein A."/>
            <person name="Daniel R."/>
            <person name="Pertersen J."/>
            <person name="Brinkhoff T."/>
        </authorList>
    </citation>
    <scope>NUCLEOTIDE SEQUENCE [LARGE SCALE GENOMIC DNA]</scope>
    <source>
        <strain evidence="2">B14</strain>
    </source>
</reference>